<proteinExistence type="evidence at transcript level"/>
<name>L7MBJ2_RHIPC</name>
<reference evidence="1" key="1">
    <citation type="submission" date="2012-11" db="EMBL/GenBank/DDBJ databases">
        <authorList>
            <person name="Lucero-Rivera Y.E."/>
            <person name="Tovar-Ramirez D."/>
        </authorList>
    </citation>
    <scope>NUCLEOTIDE SEQUENCE</scope>
    <source>
        <tissue evidence="1">Salivary gland</tissue>
    </source>
</reference>
<sequence>NCITPKWFFFFQVCLGIKTKTIKERKKSLPCLALILYCALHDYRINAYDLQQFCRLLMRNCITPKWFFFFQVCLGIKTKTIKERKKSLPCLALILYCA</sequence>
<dbReference type="AlphaFoldDB" id="L7MBJ2"/>
<accession>L7MBJ2</accession>
<organism evidence="1">
    <name type="scientific">Rhipicephalus pulchellus</name>
    <name type="common">Yellow backed tick</name>
    <name type="synonym">Dermacentor pulchellus</name>
    <dbReference type="NCBI Taxonomy" id="72859"/>
    <lineage>
        <taxon>Eukaryota</taxon>
        <taxon>Metazoa</taxon>
        <taxon>Ecdysozoa</taxon>
        <taxon>Arthropoda</taxon>
        <taxon>Chelicerata</taxon>
        <taxon>Arachnida</taxon>
        <taxon>Acari</taxon>
        <taxon>Parasitiformes</taxon>
        <taxon>Ixodida</taxon>
        <taxon>Ixodoidea</taxon>
        <taxon>Ixodidae</taxon>
        <taxon>Rhipicephalinae</taxon>
        <taxon>Rhipicephalus</taxon>
        <taxon>Rhipicephalus</taxon>
    </lineage>
</organism>
<feature type="non-terminal residue" evidence="1">
    <location>
        <position position="1"/>
    </location>
</feature>
<reference evidence="1" key="2">
    <citation type="journal article" date="2015" name="J. Proteomics">
        <title>Sexual differences in the sialomes of the zebra tick, Rhipicephalus pulchellus.</title>
        <authorList>
            <person name="Tan A.W."/>
            <person name="Francischetti I.M."/>
            <person name="Slovak M."/>
            <person name="Kini R.M."/>
            <person name="Ribeiro J.M."/>
        </authorList>
    </citation>
    <scope>NUCLEOTIDE SEQUENCE</scope>
    <source>
        <tissue evidence="1">Salivary gland</tissue>
    </source>
</reference>
<feature type="non-terminal residue" evidence="1">
    <location>
        <position position="98"/>
    </location>
</feature>
<protein>
    <submittedName>
        <fullName evidence="1">Uncharacterized protein</fullName>
    </submittedName>
</protein>
<evidence type="ECO:0000313" key="1">
    <source>
        <dbReference type="EMBL" id="JAA61227.1"/>
    </source>
</evidence>
<dbReference type="EMBL" id="GACK01003807">
    <property type="protein sequence ID" value="JAA61227.1"/>
    <property type="molecule type" value="mRNA"/>
</dbReference>